<dbReference type="KEGG" id="step:IC006_2826"/>
<dbReference type="Proteomes" id="UP000325030">
    <property type="component" value="Chromosome"/>
</dbReference>
<dbReference type="Proteomes" id="UP000322983">
    <property type="component" value="Chromosome"/>
</dbReference>
<evidence type="ECO:0000313" key="5">
    <source>
        <dbReference type="Proteomes" id="UP000325030"/>
    </source>
</evidence>
<dbReference type="EMBL" id="AP018930">
    <property type="protein sequence ID" value="BBG28284.1"/>
    <property type="molecule type" value="Genomic_DNA"/>
</dbReference>
<dbReference type="GeneID" id="41719106"/>
<evidence type="ECO:0000313" key="4">
    <source>
        <dbReference type="Proteomes" id="UP000322983"/>
    </source>
</evidence>
<feature type="transmembrane region" description="Helical" evidence="1">
    <location>
        <begin position="25"/>
        <end position="44"/>
    </location>
</feature>
<dbReference type="OrthoDB" id="36967at2157"/>
<evidence type="ECO:0000313" key="3">
    <source>
        <dbReference type="EMBL" id="BBG28284.1"/>
    </source>
</evidence>
<reference evidence="5" key="1">
    <citation type="submission" date="2018-09" db="EMBL/GenBank/DDBJ databases">
        <title>Complete Genome Sequencing of Sulfolobus sp. JCM 16834.</title>
        <authorList>
            <person name="Kato S."/>
            <person name="Itoh T."/>
            <person name="Ohkuma M."/>
        </authorList>
    </citation>
    <scope>NUCLEOTIDE SEQUENCE [LARGE SCALE GENOMIC DNA]</scope>
    <source>
        <strain evidence="5">IC-007</strain>
    </source>
</reference>
<accession>A0A510E6Z1</accession>
<dbReference type="AlphaFoldDB" id="A0A510DZX1"/>
<feature type="transmembrane region" description="Helical" evidence="1">
    <location>
        <begin position="228"/>
        <end position="248"/>
    </location>
</feature>
<dbReference type="RefSeq" id="WP_149528885.1">
    <property type="nucleotide sequence ID" value="NZ_AP018929.1"/>
</dbReference>
<gene>
    <name evidence="2" type="ORF">IC006_2826</name>
    <name evidence="3" type="ORF">IC007_2840</name>
</gene>
<evidence type="ECO:0000313" key="2">
    <source>
        <dbReference type="EMBL" id="BBG25490.1"/>
    </source>
</evidence>
<evidence type="ECO:0000256" key="1">
    <source>
        <dbReference type="SAM" id="Phobius"/>
    </source>
</evidence>
<proteinExistence type="predicted"/>
<feature type="transmembrane region" description="Helical" evidence="1">
    <location>
        <begin position="51"/>
        <end position="70"/>
    </location>
</feature>
<feature type="transmembrane region" description="Helical" evidence="1">
    <location>
        <begin position="102"/>
        <end position="127"/>
    </location>
</feature>
<keyword evidence="1" id="KW-1133">Transmembrane helix</keyword>
<keyword evidence="1" id="KW-0812">Transmembrane</keyword>
<organism evidence="2 4">
    <name type="scientific">Sulfuracidifex tepidarius</name>
    <dbReference type="NCBI Taxonomy" id="1294262"/>
    <lineage>
        <taxon>Archaea</taxon>
        <taxon>Thermoproteota</taxon>
        <taxon>Thermoprotei</taxon>
        <taxon>Sulfolobales</taxon>
        <taxon>Sulfolobaceae</taxon>
        <taxon>Sulfuracidifex</taxon>
    </lineage>
</organism>
<keyword evidence="1" id="KW-0472">Membrane</keyword>
<feature type="transmembrane region" description="Helical" evidence="1">
    <location>
        <begin position="169"/>
        <end position="188"/>
    </location>
</feature>
<sequence length="253" mass="27814">MMLSSKGLEGTFKIIFNERYRDPTLQLIIPVMIATNVFFPAFLAQGDFKPFALVLAGIPVINVSETLAFALALRNIIFVLGDHIFNNSIVSFLMMPVRRTQLFLIFLLNDIGIPYIIWVLTTLFYLVSLGVNLSGVALAIIEVFSAGYLFSTSFILMATLKIRSPGATALVSVFVLGSLFIFGGLGGYELILSRNILGEYVTSAMNPYVSLLGYYVTGNGSLLNMSSFGSLIDLTLGIIFIIVSLILFKRYQV</sequence>
<name>A0A510DZX1_9CREN</name>
<feature type="transmembrane region" description="Helical" evidence="1">
    <location>
        <begin position="133"/>
        <end position="157"/>
    </location>
</feature>
<accession>A0A510DZX1</accession>
<protein>
    <submittedName>
        <fullName evidence="2">Uncharacterized protein</fullName>
    </submittedName>
</protein>
<keyword evidence="4" id="KW-1185">Reference proteome</keyword>
<reference evidence="2 4" key="2">
    <citation type="journal article" date="2020" name="Int. J. Syst. Evol. Microbiol.">
        <title>Sulfuracidifex tepidarius gen. nov., sp. nov. and transfer of Sulfolobus metallicus Huber and Stetter 1992 to the genus Sulfuracidifex as Sulfuracidifex metallicus comb. nov.</title>
        <authorList>
            <person name="Itoh T."/>
            <person name="Miura T."/>
            <person name="Sakai H.D."/>
            <person name="Kato S."/>
            <person name="Ohkuma M."/>
            <person name="Takashina T."/>
        </authorList>
    </citation>
    <scope>NUCLEOTIDE SEQUENCE [LARGE SCALE GENOMIC DNA]</scope>
    <source>
        <strain evidence="2 4">IC-006</strain>
        <strain evidence="3">IC-007</strain>
    </source>
</reference>
<dbReference type="STRING" id="1294262.GCA_001316085_00783"/>
<dbReference type="EMBL" id="AP018929">
    <property type="protein sequence ID" value="BBG25490.1"/>
    <property type="molecule type" value="Genomic_DNA"/>
</dbReference>